<proteinExistence type="predicted"/>
<reference evidence="1 2" key="1">
    <citation type="submission" date="2011-08" db="EMBL/GenBank/DDBJ databases">
        <title>The genome of the obligate endobacterium of an arbuscular mycorrhizal fungus reveals an interphylum network of nutritional interactions.</title>
        <authorList>
            <person name="Ghignone S."/>
            <person name="Salvioli A."/>
            <person name="Anca I."/>
            <person name="Lumini E."/>
            <person name="Ortu G."/>
            <person name="Petiti L."/>
            <person name="Cruveiller S."/>
            <person name="Bianciotto V."/>
            <person name="Piffanelli P."/>
            <person name="Lanfranco L."/>
            <person name="Bonfante P."/>
        </authorList>
    </citation>
    <scope>NUCLEOTIDE SEQUENCE [LARGE SCALE GENOMIC DNA]</scope>
    <source>
        <strain evidence="1 2">BEG34</strain>
    </source>
</reference>
<dbReference type="InterPro" id="IPR036069">
    <property type="entry name" value="DUF34/NIF3_sf"/>
</dbReference>
<dbReference type="EMBL" id="CAFB01000069">
    <property type="protein sequence ID" value="CCD30162.1"/>
    <property type="molecule type" value="Genomic_DNA"/>
</dbReference>
<protein>
    <recommendedName>
        <fullName evidence="3">NGG1p interacting factor NIF3</fullName>
    </recommendedName>
</protein>
<evidence type="ECO:0000313" key="1">
    <source>
        <dbReference type="EMBL" id="CCD30162.1"/>
    </source>
</evidence>
<evidence type="ECO:0000313" key="2">
    <source>
        <dbReference type="Proteomes" id="UP000054051"/>
    </source>
</evidence>
<sequence>MVYVPSDHLEPVKQAMFKAGAGRIGNYAYCAWQIPGQGQFRPLSGSQPFLGAQGQLETVEEYRVEMVCCSDVIQPVIAALKAAHPYEQPAYWVLRLEDVEKCA</sequence>
<dbReference type="SUPFAM" id="SSF102705">
    <property type="entry name" value="NIF3 (NGG1p interacting factor 3)-like"/>
    <property type="match status" value="1"/>
</dbReference>
<dbReference type="eggNOG" id="COG3323">
    <property type="taxonomic scope" value="Bacteria"/>
</dbReference>
<dbReference type="FunFam" id="3.30.70.120:FF:000006">
    <property type="entry name" value="GTP cyclohydrolase 1 type 2 homolog"/>
    <property type="match status" value="1"/>
</dbReference>
<name>G2JBK8_9BURK</name>
<dbReference type="STRING" id="1070319.CAGGBEG34_40006"/>
<evidence type="ECO:0008006" key="3">
    <source>
        <dbReference type="Google" id="ProtNLM"/>
    </source>
</evidence>
<dbReference type="Gene3D" id="3.30.70.120">
    <property type="match status" value="1"/>
</dbReference>
<dbReference type="Proteomes" id="UP000054051">
    <property type="component" value="Unassembled WGS sequence"/>
</dbReference>
<comment type="caution">
    <text evidence="1">The sequence shown here is derived from an EMBL/GenBank/DDBJ whole genome shotgun (WGS) entry which is preliminary data.</text>
</comment>
<accession>G2JBK8</accession>
<dbReference type="PANTHER" id="PTHR41774:SF1">
    <property type="entry name" value="NGG1P INTERACTING FACTOR NIF3"/>
    <property type="match status" value="1"/>
</dbReference>
<organism evidence="1 2">
    <name type="scientific">Candidatus Glomeribacter gigasporarum BEG34</name>
    <dbReference type="NCBI Taxonomy" id="1070319"/>
    <lineage>
        <taxon>Bacteria</taxon>
        <taxon>Pseudomonadati</taxon>
        <taxon>Pseudomonadota</taxon>
        <taxon>Betaproteobacteria</taxon>
        <taxon>Burkholderiales</taxon>
        <taxon>Burkholderiaceae</taxon>
        <taxon>Candidatus Glomeribacter</taxon>
    </lineage>
</organism>
<dbReference type="PANTHER" id="PTHR41774">
    <property type="match status" value="1"/>
</dbReference>
<keyword evidence="2" id="KW-1185">Reference proteome</keyword>
<gene>
    <name evidence="1" type="ORF">CAGGBEG34_40006</name>
</gene>
<dbReference type="AlphaFoldDB" id="G2JBK8"/>
<dbReference type="InterPro" id="IPR015867">
    <property type="entry name" value="N-reg_PII/ATP_PRibTrfase_C"/>
</dbReference>